<keyword evidence="2" id="KW-1185">Reference proteome</keyword>
<proteinExistence type="predicted"/>
<evidence type="ECO:0000313" key="1">
    <source>
        <dbReference type="EnsemblPlants" id="Solyc04g007767.1.1"/>
    </source>
</evidence>
<dbReference type="PANTHER" id="PTHR31907">
    <property type="entry name" value="MLP-LIKE PROTEIN 423"/>
    <property type="match status" value="1"/>
</dbReference>
<dbReference type="InParanoid" id="A0A3Q7GNU9"/>
<dbReference type="SUPFAM" id="SSF55961">
    <property type="entry name" value="Bet v1-like"/>
    <property type="match status" value="1"/>
</dbReference>
<protein>
    <recommendedName>
        <fullName evidence="3">Bet v I/Major latex protein domain-containing protein</fullName>
    </recommendedName>
</protein>
<dbReference type="Proteomes" id="UP000004994">
    <property type="component" value="Chromosome 4"/>
</dbReference>
<reference evidence="1" key="2">
    <citation type="submission" date="2019-01" db="UniProtKB">
        <authorList>
            <consortium name="EnsemblPlants"/>
        </authorList>
    </citation>
    <scope>IDENTIFICATION</scope>
    <source>
        <strain evidence="1">cv. Heinz 1706</strain>
    </source>
</reference>
<dbReference type="AlphaFoldDB" id="A0A3Q7GNU9"/>
<evidence type="ECO:0000313" key="2">
    <source>
        <dbReference type="Proteomes" id="UP000004994"/>
    </source>
</evidence>
<evidence type="ECO:0008006" key="3">
    <source>
        <dbReference type="Google" id="ProtNLM"/>
    </source>
</evidence>
<name>A0A3Q7GNU9_SOLLC</name>
<dbReference type="InterPro" id="IPR023393">
    <property type="entry name" value="START-like_dom_sf"/>
</dbReference>
<accession>A0A3Q7GNU9</accession>
<dbReference type="EnsemblPlants" id="Solyc04g007767.1.1">
    <property type="protein sequence ID" value="Solyc04g007767.1.1"/>
    <property type="gene ID" value="Solyc04g007767.1"/>
</dbReference>
<reference evidence="1" key="1">
    <citation type="journal article" date="2012" name="Nature">
        <title>The tomato genome sequence provides insights into fleshy fruit evolution.</title>
        <authorList>
            <consortium name="Tomato Genome Consortium"/>
        </authorList>
    </citation>
    <scope>NUCLEOTIDE SEQUENCE [LARGE SCALE GENOMIC DNA]</scope>
    <source>
        <strain evidence="1">cv. Heinz 1706</strain>
    </source>
</reference>
<dbReference type="Gene3D" id="3.30.530.20">
    <property type="match status" value="1"/>
</dbReference>
<dbReference type="InterPro" id="IPR051761">
    <property type="entry name" value="MLP-like_ligand-binding"/>
</dbReference>
<sequence>MEMKSLRWKRKICQESDRVHRSSQQINHLERDVLDLYNSFKGITSSEHEWTTLTFMYEKKNEDISEPLTVFGVWIEGDVLDLYNSFKVITSSEHEWTTLTFMYEKKNEDISEPLTVFGVWIDVIKETDGYLFKK</sequence>
<dbReference type="Gramene" id="Solyc04g007767.1.1">
    <property type="protein sequence ID" value="Solyc04g007767.1.1"/>
    <property type="gene ID" value="Solyc04g007767.1"/>
</dbReference>
<organism evidence="1">
    <name type="scientific">Solanum lycopersicum</name>
    <name type="common">Tomato</name>
    <name type="synonym">Lycopersicon esculentum</name>
    <dbReference type="NCBI Taxonomy" id="4081"/>
    <lineage>
        <taxon>Eukaryota</taxon>
        <taxon>Viridiplantae</taxon>
        <taxon>Streptophyta</taxon>
        <taxon>Embryophyta</taxon>
        <taxon>Tracheophyta</taxon>
        <taxon>Spermatophyta</taxon>
        <taxon>Magnoliopsida</taxon>
        <taxon>eudicotyledons</taxon>
        <taxon>Gunneridae</taxon>
        <taxon>Pentapetalae</taxon>
        <taxon>asterids</taxon>
        <taxon>lamiids</taxon>
        <taxon>Solanales</taxon>
        <taxon>Solanaceae</taxon>
        <taxon>Solanoideae</taxon>
        <taxon>Solaneae</taxon>
        <taxon>Solanum</taxon>
        <taxon>Solanum subgen. Lycopersicon</taxon>
    </lineage>
</organism>